<reference evidence="1 2" key="1">
    <citation type="submission" date="2024-02" db="EMBL/GenBank/DDBJ databases">
        <title>Bacterial strain from lacustrine sediment.</title>
        <authorList>
            <person name="Petit C."/>
            <person name="Fadhlaoui K."/>
        </authorList>
    </citation>
    <scope>NUCLEOTIDE SEQUENCE [LARGE SCALE GENOMIC DNA]</scope>
    <source>
        <strain evidence="1 2">IPX-CK</strain>
    </source>
</reference>
<protein>
    <recommendedName>
        <fullName evidence="3">IrrE N-terminal-like domain-containing protein</fullName>
    </recommendedName>
</protein>
<evidence type="ECO:0008006" key="3">
    <source>
        <dbReference type="Google" id="ProtNLM"/>
    </source>
</evidence>
<gene>
    <name evidence="1" type="ORF">V6984_08680</name>
</gene>
<keyword evidence="2" id="KW-1185">Reference proteome</keyword>
<organism evidence="1 2">
    <name type="scientific">Kineothrix sedimenti</name>
    <dbReference type="NCBI Taxonomy" id="3123317"/>
    <lineage>
        <taxon>Bacteria</taxon>
        <taxon>Bacillati</taxon>
        <taxon>Bacillota</taxon>
        <taxon>Clostridia</taxon>
        <taxon>Lachnospirales</taxon>
        <taxon>Lachnospiraceae</taxon>
        <taxon>Kineothrix</taxon>
    </lineage>
</organism>
<evidence type="ECO:0000313" key="2">
    <source>
        <dbReference type="Proteomes" id="UP001451571"/>
    </source>
</evidence>
<dbReference type="EMBL" id="CP146256">
    <property type="protein sequence ID" value="XAH75812.1"/>
    <property type="molecule type" value="Genomic_DNA"/>
</dbReference>
<sequence length="258" mass="29656">MGVNMNSFNDFYMNTYKEFYNACKDNSVLSSSPIPCVVDNTMRTGGKHENGTVFLKSDNISDKDAQQVTRSTIYHELTHYYDQKMFEKHGYSNKDINTLMLTFSEIHASYNALLVFLGYKNLVINRKIAITKTVYKDFSLMQFAAYNVATRTNNMNNIIGFKEFMYLLGEKRAFVKVSSDPLVINRAFSTKHLPQLIRDEIVSIDKLININSFENIDVDKISILRLGAENKLTQLSYKELLKDAPTDLQKEIQDLFGI</sequence>
<evidence type="ECO:0000313" key="1">
    <source>
        <dbReference type="EMBL" id="XAH75812.1"/>
    </source>
</evidence>
<accession>A0ABZ3EZV2</accession>
<dbReference type="RefSeq" id="WP_342759386.1">
    <property type="nucleotide sequence ID" value="NZ_CP146256.1"/>
</dbReference>
<proteinExistence type="predicted"/>
<dbReference type="Proteomes" id="UP001451571">
    <property type="component" value="Chromosome"/>
</dbReference>
<name>A0ABZ3EZV2_9FIRM</name>